<dbReference type="PATRIC" id="fig|582515.4.peg.3812"/>
<dbReference type="OrthoDB" id="516864at2"/>
<gene>
    <name evidence="1" type="ORF">KR51_00033960</name>
</gene>
<dbReference type="STRING" id="582515.KR51_00033960"/>
<organism evidence="1 2">
    <name type="scientific">Rubidibacter lacunae KORDI 51-2</name>
    <dbReference type="NCBI Taxonomy" id="582515"/>
    <lineage>
        <taxon>Bacteria</taxon>
        <taxon>Bacillati</taxon>
        <taxon>Cyanobacteriota</taxon>
        <taxon>Cyanophyceae</taxon>
        <taxon>Oscillatoriophycideae</taxon>
        <taxon>Chroococcales</taxon>
        <taxon>Aphanothecaceae</taxon>
        <taxon>Rubidibacter</taxon>
    </lineage>
</organism>
<evidence type="ECO:0000313" key="1">
    <source>
        <dbReference type="EMBL" id="ERN40109.1"/>
    </source>
</evidence>
<dbReference type="AlphaFoldDB" id="U5DHP0"/>
<sequence length="90" mass="9749">MFTIDLTLKYSPLPLSVQRKEQEGAEALYQQITAAMRGEPTLLELTCEKDDGKKIAVFSDQISGVILSQKTGAAAAGRAPGFFTPTDDRT</sequence>
<evidence type="ECO:0000313" key="2">
    <source>
        <dbReference type="Proteomes" id="UP000016960"/>
    </source>
</evidence>
<reference evidence="1 2" key="1">
    <citation type="submission" date="2013-05" db="EMBL/GenBank/DDBJ databases">
        <title>Draft genome sequence of Rubidibacter lacunae KORDI 51-2.</title>
        <authorList>
            <person name="Choi D.H."/>
            <person name="Noh J.H."/>
            <person name="Kwon K.-K."/>
            <person name="Lee J.-H."/>
            <person name="Ryu J.-Y."/>
        </authorList>
    </citation>
    <scope>NUCLEOTIDE SEQUENCE [LARGE SCALE GENOMIC DNA]</scope>
    <source>
        <strain evidence="1 2">KORDI 51-2</strain>
    </source>
</reference>
<dbReference type="InParanoid" id="U5DHP0"/>
<dbReference type="Pfam" id="PF26132">
    <property type="entry name" value="UPF0367"/>
    <property type="match status" value="1"/>
</dbReference>
<proteinExistence type="predicted"/>
<comment type="caution">
    <text evidence="1">The sequence shown here is derived from an EMBL/GenBank/DDBJ whole genome shotgun (WGS) entry which is preliminary data.</text>
</comment>
<dbReference type="RefSeq" id="WP_022609003.1">
    <property type="nucleotide sequence ID" value="NZ_ASSJ01000081.1"/>
</dbReference>
<dbReference type="InterPro" id="IPR020885">
    <property type="entry name" value="UPF0367"/>
</dbReference>
<keyword evidence="2" id="KW-1185">Reference proteome</keyword>
<dbReference type="Proteomes" id="UP000016960">
    <property type="component" value="Unassembled WGS sequence"/>
</dbReference>
<accession>U5DHP0</accession>
<dbReference type="eggNOG" id="ENOG5032YB3">
    <property type="taxonomic scope" value="Bacteria"/>
</dbReference>
<dbReference type="NCBIfam" id="NF010236">
    <property type="entry name" value="PRK13683.1"/>
    <property type="match status" value="1"/>
</dbReference>
<protein>
    <submittedName>
        <fullName evidence="1">Uncharacterized protein</fullName>
    </submittedName>
</protein>
<name>U5DHP0_9CHRO</name>
<dbReference type="EMBL" id="ASSJ01000081">
    <property type="protein sequence ID" value="ERN40109.1"/>
    <property type="molecule type" value="Genomic_DNA"/>
</dbReference>